<dbReference type="Proteomes" id="UP000267606">
    <property type="component" value="Unassembled WGS sequence"/>
</dbReference>
<dbReference type="EMBL" id="UZAJ01005367">
    <property type="protein sequence ID" value="VDO44824.1"/>
    <property type="molecule type" value="Genomic_DNA"/>
</dbReference>
<reference evidence="3" key="1">
    <citation type="submission" date="2016-06" db="UniProtKB">
        <authorList>
            <consortium name="WormBaseParasite"/>
        </authorList>
    </citation>
    <scope>IDENTIFICATION</scope>
</reference>
<organism evidence="3">
    <name type="scientific">Onchocerca flexuosa</name>
    <dbReference type="NCBI Taxonomy" id="387005"/>
    <lineage>
        <taxon>Eukaryota</taxon>
        <taxon>Metazoa</taxon>
        <taxon>Ecdysozoa</taxon>
        <taxon>Nematoda</taxon>
        <taxon>Chromadorea</taxon>
        <taxon>Rhabditida</taxon>
        <taxon>Spirurina</taxon>
        <taxon>Spiruromorpha</taxon>
        <taxon>Filarioidea</taxon>
        <taxon>Onchocercidae</taxon>
        <taxon>Onchocerca</taxon>
    </lineage>
</organism>
<keyword evidence="2" id="KW-1185">Reference proteome</keyword>
<protein>
    <submittedName>
        <fullName evidence="3">LCCL domain-containing protein</fullName>
    </submittedName>
</protein>
<dbReference type="AlphaFoldDB" id="A0A183HEL3"/>
<evidence type="ECO:0000313" key="3">
    <source>
        <dbReference type="WBParaSite" id="OFLC_0000592401-mRNA-1"/>
    </source>
</evidence>
<reference evidence="1 2" key="2">
    <citation type="submission" date="2018-11" db="EMBL/GenBank/DDBJ databases">
        <authorList>
            <consortium name="Pathogen Informatics"/>
        </authorList>
    </citation>
    <scope>NUCLEOTIDE SEQUENCE [LARGE SCALE GENOMIC DNA]</scope>
</reference>
<gene>
    <name evidence="1" type="ORF">OFLC_LOCUS5926</name>
</gene>
<name>A0A183HEL3_9BILA</name>
<proteinExistence type="predicted"/>
<evidence type="ECO:0000313" key="2">
    <source>
        <dbReference type="Proteomes" id="UP000267606"/>
    </source>
</evidence>
<evidence type="ECO:0000313" key="1">
    <source>
        <dbReference type="EMBL" id="VDO44824.1"/>
    </source>
</evidence>
<accession>A0A183HEL3</accession>
<dbReference type="WBParaSite" id="OFLC_0000592401-mRNA-1">
    <property type="protein sequence ID" value="OFLC_0000592401-mRNA-1"/>
    <property type="gene ID" value="OFLC_0000592401"/>
</dbReference>
<sequence>MDNGRGWIWRSRNVATTILTRCQAYSIDDDVAVGVVCGSEGFWMNEQSPRNSSLNISKVPLARINVKLKFQAVNYAKIGIIKYGTNWTKPSYQ</sequence>